<dbReference type="Pfam" id="PF02187">
    <property type="entry name" value="GAS2"/>
    <property type="match status" value="1"/>
</dbReference>
<keyword evidence="2" id="KW-0963">Cytoplasm</keyword>
<feature type="compositionally biased region" description="Basic and acidic residues" evidence="5">
    <location>
        <begin position="241"/>
        <end position="255"/>
    </location>
</feature>
<dbReference type="PROSITE" id="PS50021">
    <property type="entry name" value="CH"/>
    <property type="match status" value="1"/>
</dbReference>
<dbReference type="PANTHER" id="PTHR46756">
    <property type="entry name" value="TRANSGELIN"/>
    <property type="match status" value="1"/>
</dbReference>
<evidence type="ECO:0000259" key="7">
    <source>
        <dbReference type="PROSITE" id="PS51460"/>
    </source>
</evidence>
<dbReference type="CDD" id="cd21204">
    <property type="entry name" value="CH_GAS2-like"/>
    <property type="match status" value="1"/>
</dbReference>
<evidence type="ECO:0000256" key="2">
    <source>
        <dbReference type="ARBA" id="ARBA00022490"/>
    </source>
</evidence>
<keyword evidence="9" id="KW-1185">Reference proteome</keyword>
<dbReference type="Gene3D" id="1.10.418.10">
    <property type="entry name" value="Calponin-like domain"/>
    <property type="match status" value="1"/>
</dbReference>
<feature type="domain" description="Calponin-homology (CH)" evidence="6">
    <location>
        <begin position="29"/>
        <end position="160"/>
    </location>
</feature>
<sequence length="396" mass="43568">MAAAAAGGEGGRAELVRARLAAEEQEALEAIKGDLCRWLARRDVLSLEVVPATFLDALDSGVQVCNLAGLVQEASIRWEDEGKESPVRVPSQKLPCKPIKAARGTPMFLATARDNAAQFIRWCRELGVEEVVIFESVGLVEHSDERRVILCLLDVARFAEKVGVSPPEIVALEIEIEELEAQVLEGDRAGGEERETPTKEEIEEEAEEKGEKAEKEEQEEDEVEEKGCSSEGNEEESGVQGEEKGVDSETIEESKGPPAKRVKHVSVTGKTGAATTPPTCRRKISSRDKLRSSGEKDTVDKKVMQCVNECTCERTIEVHHCGNGKFTVSSNSVSIPKSSLITIYARLLSDRVMVRVGGGWETLEHFLLKHDPCRADHLTDQKAQVMKNSRKRAREL</sequence>
<dbReference type="InterPro" id="IPR001715">
    <property type="entry name" value="CH_dom"/>
</dbReference>
<keyword evidence="3" id="KW-0206">Cytoskeleton</keyword>
<evidence type="ECO:0000256" key="5">
    <source>
        <dbReference type="SAM" id="MobiDB-lite"/>
    </source>
</evidence>
<dbReference type="GO" id="GO:0051015">
    <property type="term" value="F:actin filament binding"/>
    <property type="evidence" value="ECO:0007669"/>
    <property type="project" value="TreeGrafter"/>
</dbReference>
<dbReference type="SUPFAM" id="SSF143575">
    <property type="entry name" value="GAS2 domain-like"/>
    <property type="match status" value="1"/>
</dbReference>
<gene>
    <name evidence="8" type="ORF">GBAR_LOCUS9493</name>
</gene>
<evidence type="ECO:0000313" key="8">
    <source>
        <dbReference type="EMBL" id="CAI8015307.1"/>
    </source>
</evidence>
<name>A0AA35RQ98_GEOBA</name>
<comment type="similarity">
    <text evidence="4">Belongs to the GAS2 family.</text>
</comment>
<feature type="region of interest" description="Disordered" evidence="5">
    <location>
        <begin position="183"/>
        <end position="298"/>
    </location>
</feature>
<dbReference type="SMART" id="SM00243">
    <property type="entry name" value="GAS2"/>
    <property type="match status" value="1"/>
</dbReference>
<evidence type="ECO:0000256" key="1">
    <source>
        <dbReference type="ARBA" id="ARBA00004245"/>
    </source>
</evidence>
<dbReference type="SUPFAM" id="SSF47576">
    <property type="entry name" value="Calponin-homology domain, CH-domain"/>
    <property type="match status" value="1"/>
</dbReference>
<proteinExistence type="inferred from homology"/>
<dbReference type="GO" id="GO:0008093">
    <property type="term" value="F:cytoskeletal anchor activity"/>
    <property type="evidence" value="ECO:0007669"/>
    <property type="project" value="TreeGrafter"/>
</dbReference>
<evidence type="ECO:0000256" key="3">
    <source>
        <dbReference type="ARBA" id="ARBA00023212"/>
    </source>
</evidence>
<feature type="domain" description="GAR" evidence="7">
    <location>
        <begin position="294"/>
        <end position="374"/>
    </location>
</feature>
<feature type="compositionally biased region" description="Basic and acidic residues" evidence="5">
    <location>
        <begin position="185"/>
        <end position="200"/>
    </location>
</feature>
<evidence type="ECO:0000313" key="9">
    <source>
        <dbReference type="Proteomes" id="UP001174909"/>
    </source>
</evidence>
<comment type="subcellular location">
    <subcellularLocation>
        <location evidence="1">Cytoplasm</location>
        <location evidence="1">Cytoskeleton</location>
    </subcellularLocation>
</comment>
<dbReference type="InterPro" id="IPR036872">
    <property type="entry name" value="CH_dom_sf"/>
</dbReference>
<evidence type="ECO:0000259" key="6">
    <source>
        <dbReference type="PROSITE" id="PS50021"/>
    </source>
</evidence>
<dbReference type="AlphaFoldDB" id="A0AA35RQ98"/>
<dbReference type="PANTHER" id="PTHR46756:SF18">
    <property type="entry name" value="GAS2-LIKE PROTEIN PICKLED EGGS"/>
    <property type="match status" value="1"/>
</dbReference>
<dbReference type="Proteomes" id="UP001174909">
    <property type="component" value="Unassembled WGS sequence"/>
</dbReference>
<dbReference type="GO" id="GO:0008017">
    <property type="term" value="F:microtubule binding"/>
    <property type="evidence" value="ECO:0007669"/>
    <property type="project" value="InterPro"/>
</dbReference>
<feature type="compositionally biased region" description="Low complexity" evidence="5">
    <location>
        <begin position="268"/>
        <end position="279"/>
    </location>
</feature>
<evidence type="ECO:0000256" key="4">
    <source>
        <dbReference type="ARBA" id="ARBA00038441"/>
    </source>
</evidence>
<dbReference type="GO" id="GO:0051764">
    <property type="term" value="P:actin crosslink formation"/>
    <property type="evidence" value="ECO:0007669"/>
    <property type="project" value="TreeGrafter"/>
</dbReference>
<organism evidence="8 9">
    <name type="scientific">Geodia barretti</name>
    <name type="common">Barrett's horny sponge</name>
    <dbReference type="NCBI Taxonomy" id="519541"/>
    <lineage>
        <taxon>Eukaryota</taxon>
        <taxon>Metazoa</taxon>
        <taxon>Porifera</taxon>
        <taxon>Demospongiae</taxon>
        <taxon>Heteroscleromorpha</taxon>
        <taxon>Tetractinellida</taxon>
        <taxon>Astrophorina</taxon>
        <taxon>Geodiidae</taxon>
        <taxon>Geodia</taxon>
    </lineage>
</organism>
<accession>A0AA35RQ98</accession>
<dbReference type="InterPro" id="IPR036534">
    <property type="entry name" value="GAR_dom_sf"/>
</dbReference>
<protein>
    <submittedName>
        <fullName evidence="8">Growth arrest-specific protein 2</fullName>
    </submittedName>
</protein>
<dbReference type="Gene3D" id="3.30.920.20">
    <property type="entry name" value="Gas2-like domain"/>
    <property type="match status" value="1"/>
</dbReference>
<feature type="compositionally biased region" description="Basic and acidic residues" evidence="5">
    <location>
        <begin position="285"/>
        <end position="298"/>
    </location>
</feature>
<reference evidence="8" key="1">
    <citation type="submission" date="2023-03" db="EMBL/GenBank/DDBJ databases">
        <authorList>
            <person name="Steffen K."/>
            <person name="Cardenas P."/>
        </authorList>
    </citation>
    <scope>NUCLEOTIDE SEQUENCE</scope>
</reference>
<dbReference type="GO" id="GO:0005884">
    <property type="term" value="C:actin filament"/>
    <property type="evidence" value="ECO:0007669"/>
    <property type="project" value="TreeGrafter"/>
</dbReference>
<comment type="caution">
    <text evidence="8">The sequence shown here is derived from an EMBL/GenBank/DDBJ whole genome shotgun (WGS) entry which is preliminary data.</text>
</comment>
<dbReference type="PROSITE" id="PS51460">
    <property type="entry name" value="GAR"/>
    <property type="match status" value="1"/>
</dbReference>
<dbReference type="InterPro" id="IPR003108">
    <property type="entry name" value="GAR_dom"/>
</dbReference>
<dbReference type="EMBL" id="CASHTH010001433">
    <property type="protein sequence ID" value="CAI8015307.1"/>
    <property type="molecule type" value="Genomic_DNA"/>
</dbReference>